<feature type="region of interest" description="Disordered" evidence="1">
    <location>
        <begin position="91"/>
        <end position="113"/>
    </location>
</feature>
<evidence type="ECO:0000313" key="2">
    <source>
        <dbReference type="EMBL" id="OLP98219.1"/>
    </source>
</evidence>
<feature type="compositionally biased region" description="Basic residues" evidence="1">
    <location>
        <begin position="96"/>
        <end position="108"/>
    </location>
</feature>
<comment type="caution">
    <text evidence="2">The sequence shown here is derived from an EMBL/GenBank/DDBJ whole genome shotgun (WGS) entry which is preliminary data.</text>
</comment>
<name>A0A1Q9DSS1_SYMMI</name>
<proteinExistence type="predicted"/>
<feature type="compositionally biased region" description="Pro residues" evidence="1">
    <location>
        <begin position="730"/>
        <end position="746"/>
    </location>
</feature>
<sequence length="1005" mass="110528">MVKEKRSLALDTGCSLLVGVVGFVHPVNKAMAVLEPRRHRPKVALQLSFLAAAVAWFSWTLVEEAAFVSPETPSLDRRGLEGREISTVAMQGGNRKQNRRNKPKKMHPKTQEERYKKWAIHHPEYVTRLFFVPEATLEDWSHTLKLTFPDGEDDVVSEEEVFEYFTTDEYKPEAVIVGHQMPHEEVKHAYVHFSDNAAAKKARKEKDGGAIGKASEVKLVYTDEKKWIRLRDGVSLAGGFWGPRSRWMKAYGTDKYKGWKVDESPLPPGERRSPVLVVLMSEEPDMLSVCIMLVEQLHSIDRKDAEASSVERTVCMKEAFRAAASHVFEVQAQRSLTSMGSSGSVCAELLEQMGWKDPPLAGDFHHPGLVNYLQNTYLEVVLPVHAPQNDYGCDQKTKQYPRPNFCWEAYKMHLAMIGPSSTCKKQFLDFMPQIAHIFKGTATKLAPGREAVPYHFLDSDLNRVVLWDLPEIMFKQKAEDYVRELGLLYIDCVFMLFSEKYVLTDIYCKLCVAMALHGIPFFVLCTQSEEGMDEKAVRRLQSSFQSQSVQVRMFNPAKPHETLEPLINDFFKEVTWNRSKGANSERVKNASETVLGQTVRIKNLEKKAELNSRCGVCIGYEKDQDRYIVRLIMAGVETDVALRDQNFSVLKPKLRGSLVQLKGLQSKPELNGRYGFVDEFLRENERYRIFVPDKPGVALNMALKSENLEKVSGTPGAKPVTAAPVSSGSSPPPASGKPAYAPPPRKPVSAANGAVSGATNGVGHGVTNGAANGAMNGAANGRAKHNGAPAAQPRKEAMPAASREPAPKEDEDLSAFLPKVGATEEEGGDDLMSRIFAAESTSDVAQASAKVEEKATEPAVTEAVPVKRLHLSKAGLLGMRVWAVIGDCPDAEDIIDHLMDCGKTVFNVGGGEGAHFSSTAELNMDPNLPKTEVLAFIDPKDSSAVLAALNDVVRLGVRGLALHPDESSFGSEVLAECRSAGIATYGVDVLEDVQPGAGLPVAPLD</sequence>
<dbReference type="GO" id="GO:0016020">
    <property type="term" value="C:membrane"/>
    <property type="evidence" value="ECO:0007669"/>
    <property type="project" value="InterPro"/>
</dbReference>
<dbReference type="Pfam" id="PF05049">
    <property type="entry name" value="IIGP"/>
    <property type="match status" value="1"/>
</dbReference>
<feature type="compositionally biased region" description="Low complexity" evidence="1">
    <location>
        <begin position="719"/>
        <end position="729"/>
    </location>
</feature>
<dbReference type="GO" id="GO:0005525">
    <property type="term" value="F:GTP binding"/>
    <property type="evidence" value="ECO:0007669"/>
    <property type="project" value="InterPro"/>
</dbReference>
<dbReference type="OrthoDB" id="417508at2759"/>
<dbReference type="Proteomes" id="UP000186817">
    <property type="component" value="Unassembled WGS sequence"/>
</dbReference>
<dbReference type="AlphaFoldDB" id="A0A1Q9DSS1"/>
<feature type="region of interest" description="Disordered" evidence="1">
    <location>
        <begin position="709"/>
        <end position="756"/>
    </location>
</feature>
<dbReference type="InterPro" id="IPR027417">
    <property type="entry name" value="P-loop_NTPase"/>
</dbReference>
<reference evidence="2 3" key="1">
    <citation type="submission" date="2016-02" db="EMBL/GenBank/DDBJ databases">
        <title>Genome analysis of coral dinoflagellate symbionts highlights evolutionary adaptations to a symbiotic lifestyle.</title>
        <authorList>
            <person name="Aranda M."/>
            <person name="Li Y."/>
            <person name="Liew Y.J."/>
            <person name="Baumgarten S."/>
            <person name="Simakov O."/>
            <person name="Wilson M."/>
            <person name="Piel J."/>
            <person name="Ashoor H."/>
            <person name="Bougouffa S."/>
            <person name="Bajic V.B."/>
            <person name="Ryu T."/>
            <person name="Ravasi T."/>
            <person name="Bayer T."/>
            <person name="Micklem G."/>
            <person name="Kim H."/>
            <person name="Bhak J."/>
            <person name="Lajeunesse T.C."/>
            <person name="Voolstra C.R."/>
        </authorList>
    </citation>
    <scope>NUCLEOTIDE SEQUENCE [LARGE SCALE GENOMIC DNA]</scope>
    <source>
        <strain evidence="2 3">CCMP2467</strain>
    </source>
</reference>
<accession>A0A1Q9DSS1</accession>
<dbReference type="Gene3D" id="3.40.50.300">
    <property type="entry name" value="P-loop containing nucleotide triphosphate hydrolases"/>
    <property type="match status" value="1"/>
</dbReference>
<feature type="region of interest" description="Disordered" evidence="1">
    <location>
        <begin position="773"/>
        <end position="814"/>
    </location>
</feature>
<organism evidence="2 3">
    <name type="scientific">Symbiodinium microadriaticum</name>
    <name type="common">Dinoflagellate</name>
    <name type="synonym">Zooxanthella microadriatica</name>
    <dbReference type="NCBI Taxonomy" id="2951"/>
    <lineage>
        <taxon>Eukaryota</taxon>
        <taxon>Sar</taxon>
        <taxon>Alveolata</taxon>
        <taxon>Dinophyceae</taxon>
        <taxon>Suessiales</taxon>
        <taxon>Symbiodiniaceae</taxon>
        <taxon>Symbiodinium</taxon>
    </lineage>
</organism>
<protein>
    <submittedName>
        <fullName evidence="2">Uncharacterized protein</fullName>
    </submittedName>
</protein>
<evidence type="ECO:0000313" key="3">
    <source>
        <dbReference type="Proteomes" id="UP000186817"/>
    </source>
</evidence>
<dbReference type="EMBL" id="LSRX01000404">
    <property type="protein sequence ID" value="OLP98219.1"/>
    <property type="molecule type" value="Genomic_DNA"/>
</dbReference>
<keyword evidence="3" id="KW-1185">Reference proteome</keyword>
<evidence type="ECO:0000256" key="1">
    <source>
        <dbReference type="SAM" id="MobiDB-lite"/>
    </source>
</evidence>
<gene>
    <name evidence="2" type="ORF">AK812_SmicGene19341</name>
</gene>
<dbReference type="InterPro" id="IPR007743">
    <property type="entry name" value="Immunity-related_GTPase-like"/>
</dbReference>